<evidence type="ECO:0000313" key="2">
    <source>
        <dbReference type="EMBL" id="MFD2206566.1"/>
    </source>
</evidence>
<dbReference type="InterPro" id="IPR029062">
    <property type="entry name" value="Class_I_gatase-like"/>
</dbReference>
<dbReference type="PANTHER" id="PTHR42695">
    <property type="entry name" value="GLUTAMINE AMIDOTRANSFERASE YLR126C-RELATED"/>
    <property type="match status" value="1"/>
</dbReference>
<keyword evidence="2" id="KW-0315">Glutamine amidotransferase</keyword>
<dbReference type="RefSeq" id="WP_380252323.1">
    <property type="nucleotide sequence ID" value="NZ_JBHUII010000006.1"/>
</dbReference>
<feature type="domain" description="Glutamine amidotransferase" evidence="1">
    <location>
        <begin position="42"/>
        <end position="181"/>
    </location>
</feature>
<name>A0ABW5BNZ8_9PROT</name>
<dbReference type="Proteomes" id="UP001597294">
    <property type="component" value="Unassembled WGS sequence"/>
</dbReference>
<reference evidence="3" key="1">
    <citation type="journal article" date="2019" name="Int. J. Syst. Evol. Microbiol.">
        <title>The Global Catalogue of Microorganisms (GCM) 10K type strain sequencing project: providing services to taxonomists for standard genome sequencing and annotation.</title>
        <authorList>
            <consortium name="The Broad Institute Genomics Platform"/>
            <consortium name="The Broad Institute Genome Sequencing Center for Infectious Disease"/>
            <person name="Wu L."/>
            <person name="Ma J."/>
        </authorList>
    </citation>
    <scope>NUCLEOTIDE SEQUENCE [LARGE SCALE GENOMIC DNA]</scope>
    <source>
        <strain evidence="3">CGMCC 4.7192</strain>
    </source>
</reference>
<gene>
    <name evidence="2" type="ORF">ACFSKO_13110</name>
</gene>
<dbReference type="InterPro" id="IPR044992">
    <property type="entry name" value="ChyE-like"/>
</dbReference>
<evidence type="ECO:0000259" key="1">
    <source>
        <dbReference type="Pfam" id="PF00117"/>
    </source>
</evidence>
<protein>
    <submittedName>
        <fullName evidence="2">Type 1 glutamine amidotransferase</fullName>
    </submittedName>
</protein>
<dbReference type="SUPFAM" id="SSF52317">
    <property type="entry name" value="Class I glutamine amidotransferase-like"/>
    <property type="match status" value="1"/>
</dbReference>
<evidence type="ECO:0000313" key="3">
    <source>
        <dbReference type="Proteomes" id="UP001597294"/>
    </source>
</evidence>
<accession>A0ABW5BNZ8</accession>
<comment type="caution">
    <text evidence="2">The sequence shown here is derived from an EMBL/GenBank/DDBJ whole genome shotgun (WGS) entry which is preliminary data.</text>
</comment>
<sequence length="231" mass="26287">MTKPILLIEHVDQPKEERISRILAEEGHEFLWCNPSNGEALPENFDDFTAVIVYGGMEGAYDSYSYLKAELDWIKRWVDAGKPYLGICLGGQLLAKAMGGEAYADKLGQKEVGFHKVKSEVTDGLLGKLPDYFFQWHRDTFDLPKSATRLASSEKFQNQAFSLGAKVIGLQFHPEVTLEVAETWFRQFPGALKEPDMKSLPEIEAQFRQFDGSIESWTRSLLRKWLCCSRI</sequence>
<dbReference type="Pfam" id="PF00117">
    <property type="entry name" value="GATase"/>
    <property type="match status" value="1"/>
</dbReference>
<proteinExistence type="predicted"/>
<dbReference type="PANTHER" id="PTHR42695:SF5">
    <property type="entry name" value="GLUTAMINE AMIDOTRANSFERASE YLR126C-RELATED"/>
    <property type="match status" value="1"/>
</dbReference>
<dbReference type="InterPro" id="IPR017926">
    <property type="entry name" value="GATASE"/>
</dbReference>
<keyword evidence="3" id="KW-1185">Reference proteome</keyword>
<dbReference type="PROSITE" id="PS51273">
    <property type="entry name" value="GATASE_TYPE_1"/>
    <property type="match status" value="1"/>
</dbReference>
<organism evidence="2 3">
    <name type="scientific">Kiloniella antarctica</name>
    <dbReference type="NCBI Taxonomy" id="1550907"/>
    <lineage>
        <taxon>Bacteria</taxon>
        <taxon>Pseudomonadati</taxon>
        <taxon>Pseudomonadota</taxon>
        <taxon>Alphaproteobacteria</taxon>
        <taxon>Rhodospirillales</taxon>
        <taxon>Kiloniellaceae</taxon>
        <taxon>Kiloniella</taxon>
    </lineage>
</organism>
<dbReference type="CDD" id="cd01741">
    <property type="entry name" value="GATase1_1"/>
    <property type="match status" value="1"/>
</dbReference>
<dbReference type="EMBL" id="JBHUII010000006">
    <property type="protein sequence ID" value="MFD2206566.1"/>
    <property type="molecule type" value="Genomic_DNA"/>
</dbReference>
<dbReference type="Gene3D" id="3.40.50.880">
    <property type="match status" value="1"/>
</dbReference>